<dbReference type="Proteomes" id="UP001454036">
    <property type="component" value="Unassembled WGS sequence"/>
</dbReference>
<protein>
    <submittedName>
        <fullName evidence="1">Uncharacterized protein</fullName>
    </submittedName>
</protein>
<evidence type="ECO:0000313" key="1">
    <source>
        <dbReference type="EMBL" id="GAA0155345.1"/>
    </source>
</evidence>
<comment type="caution">
    <text evidence="1">The sequence shown here is derived from an EMBL/GenBank/DDBJ whole genome shotgun (WGS) entry which is preliminary data.</text>
</comment>
<gene>
    <name evidence="1" type="ORF">LIER_13096</name>
</gene>
<dbReference type="EMBL" id="BAABME010002598">
    <property type="protein sequence ID" value="GAA0155345.1"/>
    <property type="molecule type" value="Genomic_DNA"/>
</dbReference>
<keyword evidence="2" id="KW-1185">Reference proteome</keyword>
<reference evidence="1 2" key="1">
    <citation type="submission" date="2024-01" db="EMBL/GenBank/DDBJ databases">
        <title>The complete chloroplast genome sequence of Lithospermum erythrorhizon: insights into the phylogenetic relationship among Boraginaceae species and the maternal lineages of purple gromwells.</title>
        <authorList>
            <person name="Okada T."/>
            <person name="Watanabe K."/>
        </authorList>
    </citation>
    <scope>NUCLEOTIDE SEQUENCE [LARGE SCALE GENOMIC DNA]</scope>
</reference>
<organism evidence="1 2">
    <name type="scientific">Lithospermum erythrorhizon</name>
    <name type="common">Purple gromwell</name>
    <name type="synonym">Lithospermum officinale var. erythrorhizon</name>
    <dbReference type="NCBI Taxonomy" id="34254"/>
    <lineage>
        <taxon>Eukaryota</taxon>
        <taxon>Viridiplantae</taxon>
        <taxon>Streptophyta</taxon>
        <taxon>Embryophyta</taxon>
        <taxon>Tracheophyta</taxon>
        <taxon>Spermatophyta</taxon>
        <taxon>Magnoliopsida</taxon>
        <taxon>eudicotyledons</taxon>
        <taxon>Gunneridae</taxon>
        <taxon>Pentapetalae</taxon>
        <taxon>asterids</taxon>
        <taxon>lamiids</taxon>
        <taxon>Boraginales</taxon>
        <taxon>Boraginaceae</taxon>
        <taxon>Boraginoideae</taxon>
        <taxon>Lithospermeae</taxon>
        <taxon>Lithospermum</taxon>
    </lineage>
</organism>
<accession>A0AAV3PYC7</accession>
<sequence>MDFYMPRGDYVSGWEIEKIEVKYGVDFREDALELANVLVSRYYWAVVSKREGKFPHSSQLSLKYLKEIFIELLEIASARLRAGIDSNAEEVRLDSAMLLRLGGLPERRIFAPMLGFSVRKMNSYVMLRTWSNGSRNKPWQILSKASL</sequence>
<dbReference type="AlphaFoldDB" id="A0AAV3PYC7"/>
<proteinExistence type="predicted"/>
<evidence type="ECO:0000313" key="2">
    <source>
        <dbReference type="Proteomes" id="UP001454036"/>
    </source>
</evidence>
<name>A0AAV3PYC7_LITER</name>